<dbReference type="InterPro" id="IPR050380">
    <property type="entry name" value="Immune_Resp_Modulators"/>
</dbReference>
<dbReference type="InterPro" id="IPR007110">
    <property type="entry name" value="Ig-like_dom"/>
</dbReference>
<feature type="domain" description="Ig-like" evidence="2">
    <location>
        <begin position="11"/>
        <end position="109"/>
    </location>
</feature>
<accession>A0A8C3VQK4</accession>
<dbReference type="GeneTree" id="ENSGT00940000164187"/>
<dbReference type="Ensembl" id="ENSCWAT00000005244.1">
    <property type="protein sequence ID" value="ENSCWAP00000004842.1"/>
    <property type="gene ID" value="ENSCWAG00000003753.1"/>
</dbReference>
<dbReference type="InterPro" id="IPR013783">
    <property type="entry name" value="Ig-like_fold"/>
</dbReference>
<dbReference type="FunFam" id="2.60.40.10:FF:000463">
    <property type="entry name" value="Immunoglobulin heavy constant gamma 1"/>
    <property type="match status" value="1"/>
</dbReference>
<dbReference type="Proteomes" id="UP000694540">
    <property type="component" value="Unplaced"/>
</dbReference>
<dbReference type="InterPro" id="IPR003597">
    <property type="entry name" value="Ig_C1-set"/>
</dbReference>
<dbReference type="Gene3D" id="2.60.40.10">
    <property type="entry name" value="Immunoglobulins"/>
    <property type="match status" value="1"/>
</dbReference>
<dbReference type="InterPro" id="IPR036179">
    <property type="entry name" value="Ig-like_dom_sf"/>
</dbReference>
<evidence type="ECO:0000259" key="2">
    <source>
        <dbReference type="PROSITE" id="PS50835"/>
    </source>
</evidence>
<dbReference type="SUPFAM" id="SSF48726">
    <property type="entry name" value="Immunoglobulin"/>
    <property type="match status" value="1"/>
</dbReference>
<dbReference type="SMART" id="SM00407">
    <property type="entry name" value="IGc1"/>
    <property type="match status" value="1"/>
</dbReference>
<evidence type="ECO:0000313" key="3">
    <source>
        <dbReference type="Ensembl" id="ENSCWAP00000004842.1"/>
    </source>
</evidence>
<reference evidence="3" key="2">
    <citation type="submission" date="2025-09" db="UniProtKB">
        <authorList>
            <consortium name="Ensembl"/>
        </authorList>
    </citation>
    <scope>IDENTIFICATION</scope>
</reference>
<keyword evidence="4" id="KW-1185">Reference proteome</keyword>
<reference evidence="3" key="1">
    <citation type="submission" date="2025-08" db="UniProtKB">
        <authorList>
            <consortium name="Ensembl"/>
        </authorList>
    </citation>
    <scope>IDENTIFICATION</scope>
</reference>
<dbReference type="PROSITE" id="PS50835">
    <property type="entry name" value="IG_LIKE"/>
    <property type="match status" value="1"/>
</dbReference>
<dbReference type="CDD" id="cd05768">
    <property type="entry name" value="IgC1_CH3_IgAGD_CH4_IgAEM"/>
    <property type="match status" value="1"/>
</dbReference>
<evidence type="ECO:0000256" key="1">
    <source>
        <dbReference type="ARBA" id="ARBA00023319"/>
    </source>
</evidence>
<dbReference type="AlphaFoldDB" id="A0A8C3VQK4"/>
<keyword evidence="1" id="KW-0393">Immunoglobulin domain</keyword>
<dbReference type="Pfam" id="PF07654">
    <property type="entry name" value="C1-set"/>
    <property type="match status" value="1"/>
</dbReference>
<organism evidence="3 4">
    <name type="scientific">Catagonus wagneri</name>
    <name type="common">Chacoan peccary</name>
    <dbReference type="NCBI Taxonomy" id="51154"/>
    <lineage>
        <taxon>Eukaryota</taxon>
        <taxon>Metazoa</taxon>
        <taxon>Chordata</taxon>
        <taxon>Craniata</taxon>
        <taxon>Vertebrata</taxon>
        <taxon>Euteleostomi</taxon>
        <taxon>Mammalia</taxon>
        <taxon>Eutheria</taxon>
        <taxon>Laurasiatheria</taxon>
        <taxon>Artiodactyla</taxon>
        <taxon>Suina</taxon>
        <taxon>Tayassuidae</taxon>
        <taxon>Catagonus</taxon>
    </lineage>
</organism>
<protein>
    <recommendedName>
        <fullName evidence="2">Ig-like domain-containing protein</fullName>
    </recommendedName>
</protein>
<sequence length="128" mass="14394">MPGLTGPSREPQVYLLPPPREELTRTKVSITCLVLGFYPPDIDVEWQSNGQPEPENNYRTTLAQLDADGTYFLYSKLSVDTGRWKRGDVFHCAVMHEALHNHYTQKSISHLAPRNAVMVLSEAEPQAG</sequence>
<name>A0A8C3VQK4_9CETA</name>
<evidence type="ECO:0000313" key="4">
    <source>
        <dbReference type="Proteomes" id="UP000694540"/>
    </source>
</evidence>
<proteinExistence type="predicted"/>
<dbReference type="PANTHER" id="PTHR23411">
    <property type="entry name" value="TAPASIN"/>
    <property type="match status" value="1"/>
</dbReference>